<dbReference type="Gene3D" id="3.20.20.70">
    <property type="entry name" value="Aldolase class I"/>
    <property type="match status" value="1"/>
</dbReference>
<comment type="similarity">
    <text evidence="2">Belongs to the KdsA family.</text>
</comment>
<evidence type="ECO:0000259" key="7">
    <source>
        <dbReference type="Pfam" id="PF00793"/>
    </source>
</evidence>
<proteinExistence type="inferred from homology"/>
<keyword evidence="4" id="KW-0963">Cytoplasm</keyword>
<dbReference type="Pfam" id="PF00793">
    <property type="entry name" value="DAHP_synth_1"/>
    <property type="match status" value="1"/>
</dbReference>
<gene>
    <name evidence="8" type="ORF">METZ01_LOCUS155545</name>
</gene>
<keyword evidence="5" id="KW-0808">Transferase</keyword>
<dbReference type="PANTHER" id="PTHR21057">
    <property type="entry name" value="PHOSPHO-2-DEHYDRO-3-DEOXYHEPTONATE ALDOLASE"/>
    <property type="match status" value="1"/>
</dbReference>
<feature type="domain" description="DAHP synthetase I/KDSA" evidence="7">
    <location>
        <begin position="2"/>
        <end position="126"/>
    </location>
</feature>
<organism evidence="8">
    <name type="scientific">marine metagenome</name>
    <dbReference type="NCBI Taxonomy" id="408172"/>
    <lineage>
        <taxon>unclassified sequences</taxon>
        <taxon>metagenomes</taxon>
        <taxon>ecological metagenomes</taxon>
    </lineage>
</organism>
<dbReference type="InterPro" id="IPR013785">
    <property type="entry name" value="Aldolase_TIM"/>
</dbReference>
<dbReference type="InterPro" id="IPR006269">
    <property type="entry name" value="KDO8P_synthase"/>
</dbReference>
<comment type="subcellular location">
    <subcellularLocation>
        <location evidence="1">Cytoplasm</location>
    </subcellularLocation>
</comment>
<dbReference type="GO" id="GO:0008676">
    <property type="term" value="F:3-deoxy-8-phosphooctulonate synthase activity"/>
    <property type="evidence" value="ECO:0007669"/>
    <property type="project" value="UniProtKB-EC"/>
</dbReference>
<evidence type="ECO:0000256" key="3">
    <source>
        <dbReference type="ARBA" id="ARBA00012693"/>
    </source>
</evidence>
<dbReference type="GO" id="GO:0005737">
    <property type="term" value="C:cytoplasm"/>
    <property type="evidence" value="ECO:0007669"/>
    <property type="project" value="UniProtKB-SubCell"/>
</dbReference>
<dbReference type="SUPFAM" id="SSF51569">
    <property type="entry name" value="Aldolase"/>
    <property type="match status" value="1"/>
</dbReference>
<dbReference type="EMBL" id="UINC01026011">
    <property type="protein sequence ID" value="SVB02691.1"/>
    <property type="molecule type" value="Genomic_DNA"/>
</dbReference>
<evidence type="ECO:0000313" key="8">
    <source>
        <dbReference type="EMBL" id="SVB02691.1"/>
    </source>
</evidence>
<evidence type="ECO:0000256" key="1">
    <source>
        <dbReference type="ARBA" id="ARBA00004496"/>
    </source>
</evidence>
<evidence type="ECO:0000256" key="6">
    <source>
        <dbReference type="ARBA" id="ARBA00049112"/>
    </source>
</evidence>
<sequence length="137" mass="14876">MNVKKGQFLAPWDIDGILSKTGTEDVWITERGSSFGYNNLVVDFTGIQYMRSNFDVPIIFDATHSVQKPGGFGASSGGNRQYVQGLVRAVCAQGIDGIFIEIHPDPDNAPSDGPNSLHLKEFSSILSSIRVYGDNGH</sequence>
<evidence type="ECO:0000256" key="2">
    <source>
        <dbReference type="ARBA" id="ARBA00010499"/>
    </source>
</evidence>
<evidence type="ECO:0000256" key="4">
    <source>
        <dbReference type="ARBA" id="ARBA00022490"/>
    </source>
</evidence>
<comment type="catalytic activity">
    <reaction evidence="6">
        <text>D-arabinose 5-phosphate + phosphoenolpyruvate + H2O = 3-deoxy-alpha-D-manno-2-octulosonate-8-phosphate + phosphate</text>
        <dbReference type="Rhea" id="RHEA:14053"/>
        <dbReference type="ChEBI" id="CHEBI:15377"/>
        <dbReference type="ChEBI" id="CHEBI:43474"/>
        <dbReference type="ChEBI" id="CHEBI:57693"/>
        <dbReference type="ChEBI" id="CHEBI:58702"/>
        <dbReference type="ChEBI" id="CHEBI:85985"/>
        <dbReference type="EC" id="2.5.1.55"/>
    </reaction>
</comment>
<evidence type="ECO:0000256" key="5">
    <source>
        <dbReference type="ARBA" id="ARBA00022679"/>
    </source>
</evidence>
<reference evidence="8" key="1">
    <citation type="submission" date="2018-05" db="EMBL/GenBank/DDBJ databases">
        <authorList>
            <person name="Lanie J.A."/>
            <person name="Ng W.-L."/>
            <person name="Kazmierczak K.M."/>
            <person name="Andrzejewski T.M."/>
            <person name="Davidsen T.M."/>
            <person name="Wayne K.J."/>
            <person name="Tettelin H."/>
            <person name="Glass J.I."/>
            <person name="Rusch D."/>
            <person name="Podicherti R."/>
            <person name="Tsui H.-C.T."/>
            <person name="Winkler M.E."/>
        </authorList>
    </citation>
    <scope>NUCLEOTIDE SEQUENCE</scope>
</reference>
<protein>
    <recommendedName>
        <fullName evidence="3">3-deoxy-8-phosphooctulonate synthase</fullName>
        <ecNumber evidence="3">2.5.1.55</ecNumber>
    </recommendedName>
</protein>
<dbReference type="EC" id="2.5.1.55" evidence="3"/>
<name>A0A382AN30_9ZZZZ</name>
<accession>A0A382AN30</accession>
<dbReference type="AlphaFoldDB" id="A0A382AN30"/>
<dbReference type="InterPro" id="IPR006218">
    <property type="entry name" value="DAHP1/KDSA"/>
</dbReference>